<dbReference type="EMBL" id="CP074572">
    <property type="protein sequence ID" value="QVK23066.1"/>
    <property type="molecule type" value="Genomic_DNA"/>
</dbReference>
<keyword evidence="2" id="KW-1185">Reference proteome</keyword>
<evidence type="ECO:0000313" key="1">
    <source>
        <dbReference type="EMBL" id="QVK23066.1"/>
    </source>
</evidence>
<proteinExistence type="predicted"/>
<name>A0ABX8DEE6_9GAMM</name>
<organism evidence="1 2">
    <name type="scientific">Shewanella dokdonensis</name>
    <dbReference type="NCBI Taxonomy" id="712036"/>
    <lineage>
        <taxon>Bacteria</taxon>
        <taxon>Pseudomonadati</taxon>
        <taxon>Pseudomonadota</taxon>
        <taxon>Gammaproteobacteria</taxon>
        <taxon>Alteromonadales</taxon>
        <taxon>Shewanellaceae</taxon>
        <taxon>Shewanella</taxon>
    </lineage>
</organism>
<dbReference type="Proteomes" id="UP000676428">
    <property type="component" value="Chromosome"/>
</dbReference>
<sequence>MNAEVALSYPALLVDGRFSRHLRDHQYNEAYKNGLPFFTVEIVPDKNGTDQKMMHLQGEMVMGTGLFREPEAIKAFLIDKGFIPESIFLSKDGKLYATHPKQHLPYMHWIVRLLMHYQQFGEWLAVNYWYGDYPDR</sequence>
<gene>
    <name evidence="1" type="ORF">KHX94_18515</name>
</gene>
<accession>A0ABX8DEE6</accession>
<evidence type="ECO:0000313" key="2">
    <source>
        <dbReference type="Proteomes" id="UP000676428"/>
    </source>
</evidence>
<reference evidence="1 2" key="1">
    <citation type="journal article" date="2012" name="Int. J. Syst. Evol. Microbiol.">
        <title>Shewanella dokdonensis sp. nov., isolated from seawater.</title>
        <authorList>
            <person name="Sung H.R."/>
            <person name="Yoon J.H."/>
            <person name="Ghim S.Y."/>
        </authorList>
    </citation>
    <scope>NUCLEOTIDE SEQUENCE [LARGE SCALE GENOMIC DNA]</scope>
    <source>
        <strain evidence="1 2">DSM 23626</strain>
    </source>
</reference>
<protein>
    <submittedName>
        <fullName evidence="1">Uncharacterized protein</fullName>
    </submittedName>
</protein>
<dbReference type="RefSeq" id="WP_213681709.1">
    <property type="nucleotide sequence ID" value="NZ_CP074572.1"/>
</dbReference>